<sequence length="372" mass="42236">MEDDDEILFDATTDEDPVQHEQHGNDGNEERIKDLDQKPVVTVDHIAQIARLTEQIRQLQASAAEHNTIRVQAAGENALLQKQLDHQLSVVKHLKQMVKNISDKYTAVQIENRALLAESKEDQAALSQCREEVRQAHDEIARYKSRESPWQETLQRCQELEDAQARLQVECNEWKAQTETLAGVQAENAQLQQSLSDSAREQRIASKRTHHMIKELRHSLKVEQEKNQLEAAQRNDVKVITVDGGSDDMSAAGVIRDMATRLEELLAVNARLKERLQFSQENAQLLAEDLEKKRLVLQQLTLALVAPVEERDEIITTAVAKAAAIESSAVTETLLYVTIKENLHLKRQLGCHKAPFAIEWKEPDGLSFYRML</sequence>
<feature type="region of interest" description="Disordered" evidence="2">
    <location>
        <begin position="1"/>
        <end position="30"/>
    </location>
</feature>
<dbReference type="VEuPathDB" id="FungiDB:AeMF1_017650"/>
<reference evidence="3 4" key="1">
    <citation type="submission" date="2019-07" db="EMBL/GenBank/DDBJ databases">
        <title>Genomics analysis of Aphanomyces spp. identifies a new class of oomycete effector associated with host adaptation.</title>
        <authorList>
            <person name="Gaulin E."/>
        </authorList>
    </citation>
    <scope>NUCLEOTIDE SEQUENCE [LARGE SCALE GENOMIC DNA]</scope>
    <source>
        <strain evidence="3 4">ATCC 201684</strain>
    </source>
</reference>
<evidence type="ECO:0000313" key="4">
    <source>
        <dbReference type="Proteomes" id="UP000481153"/>
    </source>
</evidence>
<proteinExistence type="predicted"/>
<feature type="compositionally biased region" description="Acidic residues" evidence="2">
    <location>
        <begin position="1"/>
        <end position="16"/>
    </location>
</feature>
<gene>
    <name evidence="3" type="ORF">Ae201684_003333</name>
</gene>
<comment type="caution">
    <text evidence="3">The sequence shown here is derived from an EMBL/GenBank/DDBJ whole genome shotgun (WGS) entry which is preliminary data.</text>
</comment>
<organism evidence="3 4">
    <name type="scientific">Aphanomyces euteiches</name>
    <dbReference type="NCBI Taxonomy" id="100861"/>
    <lineage>
        <taxon>Eukaryota</taxon>
        <taxon>Sar</taxon>
        <taxon>Stramenopiles</taxon>
        <taxon>Oomycota</taxon>
        <taxon>Saprolegniomycetes</taxon>
        <taxon>Saprolegniales</taxon>
        <taxon>Verrucalvaceae</taxon>
        <taxon>Aphanomyces</taxon>
    </lineage>
</organism>
<accession>A0A6G0XMG9</accession>
<keyword evidence="4" id="KW-1185">Reference proteome</keyword>
<feature type="compositionally biased region" description="Basic and acidic residues" evidence="2">
    <location>
        <begin position="17"/>
        <end position="30"/>
    </location>
</feature>
<protein>
    <submittedName>
        <fullName evidence="3">Uncharacterized protein</fullName>
    </submittedName>
</protein>
<dbReference type="Proteomes" id="UP000481153">
    <property type="component" value="Unassembled WGS sequence"/>
</dbReference>
<dbReference type="EMBL" id="VJMJ01000036">
    <property type="protein sequence ID" value="KAF0741659.1"/>
    <property type="molecule type" value="Genomic_DNA"/>
</dbReference>
<feature type="coiled-coil region" evidence="1">
    <location>
        <begin position="126"/>
        <end position="201"/>
    </location>
</feature>
<evidence type="ECO:0000256" key="1">
    <source>
        <dbReference type="SAM" id="Coils"/>
    </source>
</evidence>
<dbReference type="AlphaFoldDB" id="A0A6G0XMG9"/>
<name>A0A6G0XMG9_9STRA</name>
<evidence type="ECO:0000256" key="2">
    <source>
        <dbReference type="SAM" id="MobiDB-lite"/>
    </source>
</evidence>
<evidence type="ECO:0000313" key="3">
    <source>
        <dbReference type="EMBL" id="KAF0741659.1"/>
    </source>
</evidence>
<feature type="coiled-coil region" evidence="1">
    <location>
        <begin position="255"/>
        <end position="293"/>
    </location>
</feature>
<keyword evidence="1" id="KW-0175">Coiled coil</keyword>